<feature type="compositionally biased region" description="Polar residues" evidence="1">
    <location>
        <begin position="79"/>
        <end position="88"/>
    </location>
</feature>
<sequence>MQLLTKLDGLEEPPSESAETFETDACGFDDGLEEGACYGLLSVDSDTARAAIASVDRHGTSPWGIRTDRRSDRTRKPTTGRQANRQER</sequence>
<evidence type="ECO:0000256" key="1">
    <source>
        <dbReference type="SAM" id="MobiDB-lite"/>
    </source>
</evidence>
<comment type="caution">
    <text evidence="2">The sequence shown here is derived from an EMBL/GenBank/DDBJ whole genome shotgun (WGS) entry which is preliminary data.</text>
</comment>
<proteinExistence type="predicted"/>
<protein>
    <submittedName>
        <fullName evidence="2">Uncharacterized protein</fullName>
    </submittedName>
</protein>
<feature type="region of interest" description="Disordered" evidence="1">
    <location>
        <begin position="1"/>
        <end position="22"/>
    </location>
</feature>
<dbReference type="Proteomes" id="UP000282323">
    <property type="component" value="Unassembled WGS sequence"/>
</dbReference>
<accession>A0A3N6M1K8</accession>
<evidence type="ECO:0000313" key="2">
    <source>
        <dbReference type="EMBL" id="RQG97213.1"/>
    </source>
</evidence>
<evidence type="ECO:0000313" key="3">
    <source>
        <dbReference type="Proteomes" id="UP000282323"/>
    </source>
</evidence>
<feature type="compositionally biased region" description="Basic and acidic residues" evidence="1">
    <location>
        <begin position="66"/>
        <end position="75"/>
    </location>
</feature>
<dbReference type="AlphaFoldDB" id="A0A3N6M1K8"/>
<feature type="region of interest" description="Disordered" evidence="1">
    <location>
        <begin position="58"/>
        <end position="88"/>
    </location>
</feature>
<reference evidence="2 3" key="1">
    <citation type="submission" date="2018-10" db="EMBL/GenBank/DDBJ databases">
        <title>Natrarchaeobius chitinivorans gen. nov., sp. nov., and Natrarchaeobius haloalkaliphilus sp. nov., alkaliphilic, chitin-utilizing haloarchaea from hypersaline alkaline lakes.</title>
        <authorList>
            <person name="Sorokin D.Y."/>
            <person name="Elcheninov A.G."/>
            <person name="Kostrikina N.A."/>
            <person name="Bale N.J."/>
            <person name="Sinninghe Damste J.S."/>
            <person name="Khijniak T.V."/>
            <person name="Kublanov I.V."/>
            <person name="Toshchakov S.V."/>
        </authorList>
    </citation>
    <scope>NUCLEOTIDE SEQUENCE [LARGE SCALE GENOMIC DNA]</scope>
    <source>
        <strain evidence="2 3">AArcht4T</strain>
    </source>
</reference>
<gene>
    <name evidence="2" type="ORF">EA473_03845</name>
</gene>
<organism evidence="2 3">
    <name type="scientific">Natrarchaeobius chitinivorans</name>
    <dbReference type="NCBI Taxonomy" id="1679083"/>
    <lineage>
        <taxon>Archaea</taxon>
        <taxon>Methanobacteriati</taxon>
        <taxon>Methanobacteriota</taxon>
        <taxon>Stenosarchaea group</taxon>
        <taxon>Halobacteria</taxon>
        <taxon>Halobacteriales</taxon>
        <taxon>Natrialbaceae</taxon>
        <taxon>Natrarchaeobius</taxon>
    </lineage>
</organism>
<keyword evidence="3" id="KW-1185">Reference proteome</keyword>
<name>A0A3N6M1K8_NATCH</name>
<dbReference type="RefSeq" id="WP_124194334.1">
    <property type="nucleotide sequence ID" value="NZ_REGA01000002.1"/>
</dbReference>
<dbReference type="EMBL" id="REGA01000002">
    <property type="protein sequence ID" value="RQG97213.1"/>
    <property type="molecule type" value="Genomic_DNA"/>
</dbReference>
<feature type="compositionally biased region" description="Acidic residues" evidence="1">
    <location>
        <begin position="10"/>
        <end position="22"/>
    </location>
</feature>